<evidence type="ECO:0000256" key="1">
    <source>
        <dbReference type="ARBA" id="ARBA00023002"/>
    </source>
</evidence>
<dbReference type="GO" id="GO:0004497">
    <property type="term" value="F:monooxygenase activity"/>
    <property type="evidence" value="ECO:0007669"/>
    <property type="project" value="UniProtKB-KW"/>
</dbReference>
<proteinExistence type="predicted"/>
<protein>
    <recommendedName>
        <fullName evidence="3">Luciferase-like domain-containing protein</fullName>
    </recommendedName>
</protein>
<dbReference type="Gene3D" id="3.20.20.30">
    <property type="entry name" value="Luciferase-like domain"/>
    <property type="match status" value="1"/>
</dbReference>
<dbReference type="PANTHER" id="PTHR30137">
    <property type="entry name" value="LUCIFERASE-LIKE MONOOXYGENASE"/>
    <property type="match status" value="1"/>
</dbReference>
<dbReference type="InterPro" id="IPR011251">
    <property type="entry name" value="Luciferase-like_dom"/>
</dbReference>
<dbReference type="PANTHER" id="PTHR30137:SF8">
    <property type="entry name" value="BLR5498 PROTEIN"/>
    <property type="match status" value="1"/>
</dbReference>
<sequence>MHFGAFMEFGNRAGVSEAQAFQEGFRMVDAAEEMGLDGVWLAELHFNPTRSVMSSPIVIASSIATRTNRLRVGMAVYVLPLSNPLRIAEEVATVDHISEGRFEFGIGRSGFARSYDVFGVDYTESQERFAESLKIILQAWEGKEFSYQGKHYSVENATISPIPYQQPHPPLRIAANSAETFTRLGQAGHPIFVGLRGMDIPELRQNVNEYRRVWKESGHPGEGDVSLRIPVYAGETKEQAIDEPFDSISAYFGRMGNLYRERAGRAGLGATELADGRADRLAALSYDEMLETKIAFGTAEGLVDRFSQLKEELGLDGVVAELNAGGLIPEERVLRSLRIVTEKVMLAFK</sequence>
<dbReference type="SUPFAM" id="SSF51679">
    <property type="entry name" value="Bacterial luciferase-like"/>
    <property type="match status" value="1"/>
</dbReference>
<dbReference type="EMBL" id="UINC01000378">
    <property type="protein sequence ID" value="SUZ54287.1"/>
    <property type="molecule type" value="Genomic_DNA"/>
</dbReference>
<keyword evidence="1" id="KW-0560">Oxidoreductase</keyword>
<feature type="domain" description="Luciferase-like" evidence="3">
    <location>
        <begin position="1"/>
        <end position="316"/>
    </location>
</feature>
<dbReference type="InterPro" id="IPR036661">
    <property type="entry name" value="Luciferase-like_sf"/>
</dbReference>
<organism evidence="4">
    <name type="scientific">marine metagenome</name>
    <dbReference type="NCBI Taxonomy" id="408172"/>
    <lineage>
        <taxon>unclassified sequences</taxon>
        <taxon>metagenomes</taxon>
        <taxon>ecological metagenomes</taxon>
    </lineage>
</organism>
<evidence type="ECO:0000259" key="3">
    <source>
        <dbReference type="Pfam" id="PF00296"/>
    </source>
</evidence>
<dbReference type="InterPro" id="IPR050766">
    <property type="entry name" value="Bact_Lucif_Oxidored"/>
</dbReference>
<dbReference type="AlphaFoldDB" id="A0A381NIE4"/>
<gene>
    <name evidence="4" type="ORF">METZ01_LOCUS7141</name>
</gene>
<evidence type="ECO:0000313" key="4">
    <source>
        <dbReference type="EMBL" id="SUZ54287.1"/>
    </source>
</evidence>
<reference evidence="4" key="1">
    <citation type="submission" date="2018-05" db="EMBL/GenBank/DDBJ databases">
        <authorList>
            <person name="Lanie J.A."/>
            <person name="Ng W.-L."/>
            <person name="Kazmierczak K.M."/>
            <person name="Andrzejewski T.M."/>
            <person name="Davidsen T.M."/>
            <person name="Wayne K.J."/>
            <person name="Tettelin H."/>
            <person name="Glass J.I."/>
            <person name="Rusch D."/>
            <person name="Podicherti R."/>
            <person name="Tsui H.-C.T."/>
            <person name="Winkler M.E."/>
        </authorList>
    </citation>
    <scope>NUCLEOTIDE SEQUENCE</scope>
</reference>
<dbReference type="Pfam" id="PF00296">
    <property type="entry name" value="Bac_luciferase"/>
    <property type="match status" value="1"/>
</dbReference>
<name>A0A381NIE4_9ZZZZ</name>
<dbReference type="GO" id="GO:0016705">
    <property type="term" value="F:oxidoreductase activity, acting on paired donors, with incorporation or reduction of molecular oxygen"/>
    <property type="evidence" value="ECO:0007669"/>
    <property type="project" value="InterPro"/>
</dbReference>
<keyword evidence="2" id="KW-0503">Monooxygenase</keyword>
<dbReference type="GO" id="GO:0005829">
    <property type="term" value="C:cytosol"/>
    <property type="evidence" value="ECO:0007669"/>
    <property type="project" value="TreeGrafter"/>
</dbReference>
<evidence type="ECO:0000256" key="2">
    <source>
        <dbReference type="ARBA" id="ARBA00023033"/>
    </source>
</evidence>
<accession>A0A381NIE4</accession>